<evidence type="ECO:0000313" key="1">
    <source>
        <dbReference type="EMBL" id="KAG0503528.1"/>
    </source>
</evidence>
<proteinExistence type="predicted"/>
<sequence length="73" mass="8068">MEDEYRKKKHVLVCFFPRSCLGGGGGDSVFPRDASAQYFRFASVSGDGESPQILKLPLVYSLPGQWVEGTNKI</sequence>
<accession>A0A835VNM7</accession>
<gene>
    <name evidence="1" type="ORF">HPP92_003600</name>
</gene>
<dbReference type="Proteomes" id="UP000639772">
    <property type="component" value="Chromosome 1"/>
</dbReference>
<dbReference type="EMBL" id="JADCNM010000001">
    <property type="protein sequence ID" value="KAG0503528.1"/>
    <property type="molecule type" value="Genomic_DNA"/>
</dbReference>
<evidence type="ECO:0000313" key="2">
    <source>
        <dbReference type="Proteomes" id="UP000639772"/>
    </source>
</evidence>
<dbReference type="AlphaFoldDB" id="A0A835VNM7"/>
<protein>
    <submittedName>
        <fullName evidence="1">Uncharacterized protein</fullName>
    </submittedName>
</protein>
<name>A0A835VNM7_VANPL</name>
<organism evidence="1 2">
    <name type="scientific">Vanilla planifolia</name>
    <name type="common">Vanilla</name>
    <dbReference type="NCBI Taxonomy" id="51239"/>
    <lineage>
        <taxon>Eukaryota</taxon>
        <taxon>Viridiplantae</taxon>
        <taxon>Streptophyta</taxon>
        <taxon>Embryophyta</taxon>
        <taxon>Tracheophyta</taxon>
        <taxon>Spermatophyta</taxon>
        <taxon>Magnoliopsida</taxon>
        <taxon>Liliopsida</taxon>
        <taxon>Asparagales</taxon>
        <taxon>Orchidaceae</taxon>
        <taxon>Vanilloideae</taxon>
        <taxon>Vanilleae</taxon>
        <taxon>Vanilla</taxon>
    </lineage>
</organism>
<reference evidence="1 2" key="1">
    <citation type="journal article" date="2020" name="Nat. Food">
        <title>A phased Vanilla planifolia genome enables genetic improvement of flavour and production.</title>
        <authorList>
            <person name="Hasing T."/>
            <person name="Tang H."/>
            <person name="Brym M."/>
            <person name="Khazi F."/>
            <person name="Huang T."/>
            <person name="Chambers A.H."/>
        </authorList>
    </citation>
    <scope>NUCLEOTIDE SEQUENCE [LARGE SCALE GENOMIC DNA]</scope>
    <source>
        <tissue evidence="1">Leaf</tissue>
    </source>
</reference>
<comment type="caution">
    <text evidence="1">The sequence shown here is derived from an EMBL/GenBank/DDBJ whole genome shotgun (WGS) entry which is preliminary data.</text>
</comment>